<evidence type="ECO:0000313" key="1">
    <source>
        <dbReference type="EMBL" id="MFC0475586.1"/>
    </source>
</evidence>
<accession>A0ABV6KQI3</accession>
<protein>
    <submittedName>
        <fullName evidence="1">Uncharacterized protein</fullName>
    </submittedName>
</protein>
<dbReference type="Proteomes" id="UP001589738">
    <property type="component" value="Unassembled WGS sequence"/>
</dbReference>
<reference evidence="1 2" key="1">
    <citation type="submission" date="2024-09" db="EMBL/GenBank/DDBJ databases">
        <authorList>
            <person name="Sun Q."/>
            <person name="Mori K."/>
        </authorList>
    </citation>
    <scope>NUCLEOTIDE SEQUENCE [LARGE SCALE GENOMIC DNA]</scope>
    <source>
        <strain evidence="1 2">CGMCC 1.9126</strain>
    </source>
</reference>
<dbReference type="EMBL" id="JBHLUU010000028">
    <property type="protein sequence ID" value="MFC0475586.1"/>
    <property type="molecule type" value="Genomic_DNA"/>
</dbReference>
<proteinExistence type="predicted"/>
<dbReference type="RefSeq" id="WP_377058007.1">
    <property type="nucleotide sequence ID" value="NZ_JBHLUU010000028.1"/>
</dbReference>
<keyword evidence="2" id="KW-1185">Reference proteome</keyword>
<name>A0ABV6KQI3_9BACI</name>
<gene>
    <name evidence="1" type="ORF">ACFFHF_10030</name>
</gene>
<organism evidence="1 2">
    <name type="scientific">Robertmurraya beringensis</name>
    <dbReference type="NCBI Taxonomy" id="641660"/>
    <lineage>
        <taxon>Bacteria</taxon>
        <taxon>Bacillati</taxon>
        <taxon>Bacillota</taxon>
        <taxon>Bacilli</taxon>
        <taxon>Bacillales</taxon>
        <taxon>Bacillaceae</taxon>
        <taxon>Robertmurraya</taxon>
    </lineage>
</organism>
<sequence>MKIKLESQLHVARNGTLDLSQIKPVQNQENKAKPKYGFWTSTFINKKVGSYFSKDYPMDDGEWYKLEPEEAEVFVVETEKDIDTLLSNYGRPNFLGDNTFIDFEKLSEDFDALQLRKSCFDEGSPVKELHLFDQTLHIHNSNFHPFHQWWAESTLWFRPKFKSCEKIK</sequence>
<comment type="caution">
    <text evidence="1">The sequence shown here is derived from an EMBL/GenBank/DDBJ whole genome shotgun (WGS) entry which is preliminary data.</text>
</comment>
<evidence type="ECO:0000313" key="2">
    <source>
        <dbReference type="Proteomes" id="UP001589738"/>
    </source>
</evidence>